<dbReference type="EMBL" id="GBRH01224796">
    <property type="protein sequence ID" value="JAD73099.1"/>
    <property type="molecule type" value="Transcribed_RNA"/>
</dbReference>
<reference evidence="1" key="2">
    <citation type="journal article" date="2015" name="Data Brief">
        <title>Shoot transcriptome of the giant reed, Arundo donax.</title>
        <authorList>
            <person name="Barrero R.A."/>
            <person name="Guerrero F.D."/>
            <person name="Moolhuijzen P."/>
            <person name="Goolsby J.A."/>
            <person name="Tidwell J."/>
            <person name="Bellgard S.E."/>
            <person name="Bellgard M.I."/>
        </authorList>
    </citation>
    <scope>NUCLEOTIDE SEQUENCE</scope>
    <source>
        <tissue evidence="1">Shoot tissue taken approximately 20 cm above the soil surface</tissue>
    </source>
</reference>
<dbReference type="AlphaFoldDB" id="A0A0A9CA17"/>
<name>A0A0A9CA17_ARUDO</name>
<accession>A0A0A9CA17</accession>
<reference evidence="1" key="1">
    <citation type="submission" date="2014-09" db="EMBL/GenBank/DDBJ databases">
        <authorList>
            <person name="Magalhaes I.L.F."/>
            <person name="Oliveira U."/>
            <person name="Santos F.R."/>
            <person name="Vidigal T.H.D.A."/>
            <person name="Brescovit A.D."/>
            <person name="Santos A.J."/>
        </authorList>
    </citation>
    <scope>NUCLEOTIDE SEQUENCE</scope>
    <source>
        <tissue evidence="1">Shoot tissue taken approximately 20 cm above the soil surface</tissue>
    </source>
</reference>
<sequence length="78" mass="8742">MREWSALRHAALEAALQPHVATMKSIGWSSAKYTQSHVWPPSGLIYSCYPAPLFVPCACHVNINTRMSLHTLKSVTKY</sequence>
<protein>
    <submittedName>
        <fullName evidence="1">Uncharacterized protein</fullName>
    </submittedName>
</protein>
<proteinExistence type="predicted"/>
<evidence type="ECO:0000313" key="1">
    <source>
        <dbReference type="EMBL" id="JAD73099.1"/>
    </source>
</evidence>
<organism evidence="1">
    <name type="scientific">Arundo donax</name>
    <name type="common">Giant reed</name>
    <name type="synonym">Donax arundinaceus</name>
    <dbReference type="NCBI Taxonomy" id="35708"/>
    <lineage>
        <taxon>Eukaryota</taxon>
        <taxon>Viridiplantae</taxon>
        <taxon>Streptophyta</taxon>
        <taxon>Embryophyta</taxon>
        <taxon>Tracheophyta</taxon>
        <taxon>Spermatophyta</taxon>
        <taxon>Magnoliopsida</taxon>
        <taxon>Liliopsida</taxon>
        <taxon>Poales</taxon>
        <taxon>Poaceae</taxon>
        <taxon>PACMAD clade</taxon>
        <taxon>Arundinoideae</taxon>
        <taxon>Arundineae</taxon>
        <taxon>Arundo</taxon>
    </lineage>
</organism>